<dbReference type="GeneID" id="92178631"/>
<dbReference type="Pfam" id="PF05057">
    <property type="entry name" value="DUF676"/>
    <property type="match status" value="1"/>
</dbReference>
<dbReference type="EMBL" id="JBCAWK010000003">
    <property type="protein sequence ID" value="KAK8864126.1"/>
    <property type="molecule type" value="Genomic_DNA"/>
</dbReference>
<dbReference type="InterPro" id="IPR007751">
    <property type="entry name" value="DUF676_lipase-like"/>
</dbReference>
<comment type="similarity">
    <text evidence="1">Belongs to the putative lipase ROG1 family.</text>
</comment>
<dbReference type="InterPro" id="IPR029058">
    <property type="entry name" value="AB_hydrolase_fold"/>
</dbReference>
<evidence type="ECO:0000313" key="4">
    <source>
        <dbReference type="EMBL" id="KAK8864126.1"/>
    </source>
</evidence>
<comment type="caution">
    <text evidence="4">The sequence shown here is derived from an EMBL/GenBank/DDBJ whole genome shotgun (WGS) entry which is preliminary data.</text>
</comment>
<dbReference type="PANTHER" id="PTHR42044">
    <property type="entry name" value="DUF676 DOMAIN-CONTAINING PROTEIN-RELATED"/>
    <property type="match status" value="1"/>
</dbReference>
<keyword evidence="2" id="KW-0812">Transmembrane</keyword>
<feature type="transmembrane region" description="Helical" evidence="2">
    <location>
        <begin position="90"/>
        <end position="110"/>
    </location>
</feature>
<protein>
    <recommendedName>
        <fullName evidence="3">DUF676 domain-containing protein</fullName>
    </recommendedName>
</protein>
<proteinExistence type="inferred from homology"/>
<sequence length="349" mass="38628">MTHPLKMDQMQQAPLVGNPIPLPTPRHPVIVYDVHMDSPEDATPQVYLEDSPIKALSRDLFILLHHISDLFVVLYPFAKVGTDSTWSGLFQQVFLTLISIVLTVLILVSFGVGIPPPALAVAALVLFTSGLNFVEGRNRVTAQTIPGDDKYEDETWLFVNGIATSKSGLQLILNRFYELFGRRVIGIHNRTFGFWFDVLECILQREFLWPTTDAREGYNIIAQEIAKPHKKKIVLLAHSQGGIILSSWIDQLLSDFSADILAKVEVYTFASAATHFSIPATHNGSAFARVEHFVNTRDYVAQIGLLAFAPPAPINAATIPGAPVPSMEGRFAGRIFKREGHTGHLLLSH</sequence>
<dbReference type="RefSeq" id="XP_066804422.1">
    <property type="nucleotide sequence ID" value="XM_066944499.1"/>
</dbReference>
<dbReference type="Proteomes" id="UP001388673">
    <property type="component" value="Unassembled WGS sequence"/>
</dbReference>
<evidence type="ECO:0000256" key="2">
    <source>
        <dbReference type="SAM" id="Phobius"/>
    </source>
</evidence>
<name>A0AAW0Z1Y6_9TREE</name>
<dbReference type="SUPFAM" id="SSF53474">
    <property type="entry name" value="alpha/beta-Hydrolases"/>
    <property type="match status" value="1"/>
</dbReference>
<evidence type="ECO:0000256" key="1">
    <source>
        <dbReference type="ARBA" id="ARBA00007920"/>
    </source>
</evidence>
<accession>A0AAW0Z1Y6</accession>
<keyword evidence="5" id="KW-1185">Reference proteome</keyword>
<feature type="domain" description="DUF676" evidence="3">
    <location>
        <begin position="221"/>
        <end position="274"/>
    </location>
</feature>
<feature type="transmembrane region" description="Helical" evidence="2">
    <location>
        <begin position="117"/>
        <end position="134"/>
    </location>
</feature>
<evidence type="ECO:0000259" key="3">
    <source>
        <dbReference type="Pfam" id="PF05057"/>
    </source>
</evidence>
<keyword evidence="2" id="KW-0472">Membrane</keyword>
<dbReference type="KEGG" id="kne:92178631"/>
<dbReference type="AlphaFoldDB" id="A0AAW0Z1Y6"/>
<organism evidence="4 5">
    <name type="scientific">Kwoniella newhampshirensis</name>
    <dbReference type="NCBI Taxonomy" id="1651941"/>
    <lineage>
        <taxon>Eukaryota</taxon>
        <taxon>Fungi</taxon>
        <taxon>Dikarya</taxon>
        <taxon>Basidiomycota</taxon>
        <taxon>Agaricomycotina</taxon>
        <taxon>Tremellomycetes</taxon>
        <taxon>Tremellales</taxon>
        <taxon>Cryptococcaceae</taxon>
        <taxon>Kwoniella</taxon>
    </lineage>
</organism>
<dbReference type="PANTHER" id="PTHR42044:SF2">
    <property type="entry name" value="DUF676 DOMAIN-CONTAINING PROTEIN"/>
    <property type="match status" value="1"/>
</dbReference>
<gene>
    <name evidence="4" type="ORF">IAR55_001372</name>
</gene>
<keyword evidence="2" id="KW-1133">Transmembrane helix</keyword>
<evidence type="ECO:0000313" key="5">
    <source>
        <dbReference type="Proteomes" id="UP001388673"/>
    </source>
</evidence>
<reference evidence="4 5" key="1">
    <citation type="journal article" date="2024" name="bioRxiv">
        <title>Comparative genomics of Cryptococcus and Kwoniella reveals pathogenesis evolution and contrasting karyotype dynamics via intercentromeric recombination or chromosome fusion.</title>
        <authorList>
            <person name="Coelho M.A."/>
            <person name="David-Palma M."/>
            <person name="Shea T."/>
            <person name="Bowers K."/>
            <person name="McGinley-Smith S."/>
            <person name="Mohammad A.W."/>
            <person name="Gnirke A."/>
            <person name="Yurkov A.M."/>
            <person name="Nowrousian M."/>
            <person name="Sun S."/>
            <person name="Cuomo C.A."/>
            <person name="Heitman J."/>
        </authorList>
    </citation>
    <scope>NUCLEOTIDE SEQUENCE [LARGE SCALE GENOMIC DNA]</scope>
    <source>
        <strain evidence="4 5">CBS 13917</strain>
    </source>
</reference>